<dbReference type="InterPro" id="IPR003362">
    <property type="entry name" value="Bact_transf"/>
</dbReference>
<gene>
    <name evidence="4" type="ORF">GGR93_000506</name>
</gene>
<proteinExistence type="inferred from homology"/>
<evidence type="ECO:0000313" key="4">
    <source>
        <dbReference type="EMBL" id="MBB4172745.1"/>
    </source>
</evidence>
<dbReference type="Proteomes" id="UP000565745">
    <property type="component" value="Unassembled WGS sequence"/>
</dbReference>
<organism evidence="4 5">
    <name type="scientific">Sulfitobacter noctilucicola</name>
    <dbReference type="NCBI Taxonomy" id="1342301"/>
    <lineage>
        <taxon>Bacteria</taxon>
        <taxon>Pseudomonadati</taxon>
        <taxon>Pseudomonadota</taxon>
        <taxon>Alphaproteobacteria</taxon>
        <taxon>Rhodobacterales</taxon>
        <taxon>Roseobacteraceae</taxon>
        <taxon>Sulfitobacter</taxon>
    </lineage>
</organism>
<sequence>MIVLLSPVWIIAAFLIAFEDGGSPLLSQKRVGRHKKVFYCYKLRTMHTETKHVASHDASTSQITKIGKVLRKTGLDELPQLLNIIKGDMNFVGPRPCLPSQSELIAAREAEGVFEIRPGVTGLAQIQGVDMSEPAKLAAIDSKYVRNRTFLMDLKIIRATLGGKGSGDAIKSDS</sequence>
<dbReference type="PANTHER" id="PTHR30576:SF10">
    <property type="entry name" value="SLL5057 PROTEIN"/>
    <property type="match status" value="1"/>
</dbReference>
<feature type="domain" description="Bacterial sugar transferase" evidence="3">
    <location>
        <begin position="2"/>
        <end position="161"/>
    </location>
</feature>
<comment type="caution">
    <text evidence="4">The sequence shown here is derived from an EMBL/GenBank/DDBJ whole genome shotgun (WGS) entry which is preliminary data.</text>
</comment>
<dbReference type="AlphaFoldDB" id="A0A7W6Q252"/>
<keyword evidence="4" id="KW-0808">Transferase</keyword>
<evidence type="ECO:0000256" key="1">
    <source>
        <dbReference type="ARBA" id="ARBA00006464"/>
    </source>
</evidence>
<dbReference type="Pfam" id="PF02397">
    <property type="entry name" value="Bac_transf"/>
    <property type="match status" value="1"/>
</dbReference>
<protein>
    <submittedName>
        <fullName evidence="4">Lipopolysaccharide/colanic/teichoic acid biosynthesis glycosyltransferase</fullName>
    </submittedName>
</protein>
<accession>A0A7W6Q252</accession>
<name>A0A7W6Q252_9RHOB</name>
<evidence type="ECO:0000256" key="2">
    <source>
        <dbReference type="ARBA" id="ARBA00023169"/>
    </source>
</evidence>
<keyword evidence="2" id="KW-0270">Exopolysaccharide synthesis</keyword>
<dbReference type="PANTHER" id="PTHR30576">
    <property type="entry name" value="COLANIC BIOSYNTHESIS UDP-GLUCOSE LIPID CARRIER TRANSFERASE"/>
    <property type="match status" value="1"/>
</dbReference>
<dbReference type="GO" id="GO:0000271">
    <property type="term" value="P:polysaccharide biosynthetic process"/>
    <property type="evidence" value="ECO:0007669"/>
    <property type="project" value="UniProtKB-KW"/>
</dbReference>
<reference evidence="4 5" key="1">
    <citation type="submission" date="2020-08" db="EMBL/GenBank/DDBJ databases">
        <title>Genomic Encyclopedia of Type Strains, Phase IV (KMG-IV): sequencing the most valuable type-strain genomes for metagenomic binning, comparative biology and taxonomic classification.</title>
        <authorList>
            <person name="Goeker M."/>
        </authorList>
    </citation>
    <scope>NUCLEOTIDE SEQUENCE [LARGE SCALE GENOMIC DNA]</scope>
    <source>
        <strain evidence="4 5">DSM 101015</strain>
    </source>
</reference>
<evidence type="ECO:0000313" key="5">
    <source>
        <dbReference type="Proteomes" id="UP000565745"/>
    </source>
</evidence>
<dbReference type="EMBL" id="JACIFU010000001">
    <property type="protein sequence ID" value="MBB4172745.1"/>
    <property type="molecule type" value="Genomic_DNA"/>
</dbReference>
<keyword evidence="5" id="KW-1185">Reference proteome</keyword>
<comment type="similarity">
    <text evidence="1">Belongs to the bacterial sugar transferase family.</text>
</comment>
<evidence type="ECO:0000259" key="3">
    <source>
        <dbReference type="Pfam" id="PF02397"/>
    </source>
</evidence>
<dbReference type="GO" id="GO:0016780">
    <property type="term" value="F:phosphotransferase activity, for other substituted phosphate groups"/>
    <property type="evidence" value="ECO:0007669"/>
    <property type="project" value="TreeGrafter"/>
</dbReference>